<keyword evidence="4" id="KW-0798">TonB box</keyword>
<dbReference type="InterPro" id="IPR039426">
    <property type="entry name" value="TonB-dep_rcpt-like"/>
</dbReference>
<dbReference type="Pfam" id="PF00593">
    <property type="entry name" value="TonB_dep_Rec_b-barrel"/>
    <property type="match status" value="1"/>
</dbReference>
<comment type="subcellular location">
    <subcellularLocation>
        <location evidence="1">Cell outer membrane</location>
        <topology evidence="1">Multi-pass membrane protein</topology>
    </subcellularLocation>
</comment>
<organism evidence="9">
    <name type="scientific">marine metagenome</name>
    <dbReference type="NCBI Taxonomy" id="408172"/>
    <lineage>
        <taxon>unclassified sequences</taxon>
        <taxon>metagenomes</taxon>
        <taxon>ecological metagenomes</taxon>
    </lineage>
</organism>
<evidence type="ECO:0000256" key="2">
    <source>
        <dbReference type="ARBA" id="ARBA00022448"/>
    </source>
</evidence>
<name>A0A381P0E6_9ZZZZ</name>
<keyword evidence="3" id="KW-0812">Transmembrane</keyword>
<dbReference type="InterPro" id="IPR012910">
    <property type="entry name" value="Plug_dom"/>
</dbReference>
<feature type="domain" description="TonB-dependent receptor plug" evidence="8">
    <location>
        <begin position="44"/>
        <end position="152"/>
    </location>
</feature>
<dbReference type="PANTHER" id="PTHR30442">
    <property type="entry name" value="IRON III DICITRATE TRANSPORT PROTEIN FECA"/>
    <property type="match status" value="1"/>
</dbReference>
<dbReference type="InterPro" id="IPR036942">
    <property type="entry name" value="Beta-barrel_TonB_sf"/>
</dbReference>
<evidence type="ECO:0000256" key="6">
    <source>
        <dbReference type="ARBA" id="ARBA00023237"/>
    </source>
</evidence>
<gene>
    <name evidence="9" type="ORF">METZ01_LOCUS12492</name>
</gene>
<evidence type="ECO:0000259" key="7">
    <source>
        <dbReference type="Pfam" id="PF00593"/>
    </source>
</evidence>
<sequence length="739" mass="81606">MNKAFTFLFFATLGFNFTIHAQDDRNSIDPIDELLVVSSKADVFKIPGSVAFISEEDLLIHNYMDIQRILQQIPGVNIQEEDGIGLRPNIGLRAAQTERNGKITVMEDGILIAPAAYASPSAYYFPRSTRIQSVEVVKGPAAIKYGPRTVGGSINLISTRIPEEFSGNLKARLGTDNQTTIHTYVGGTTGNIGFLLEILQEEGDGFKSISTGKDVGYEIESYVGKLRYQDKIFGVEQVFQVKAEWTDENSNETYLGLTEEDYNLNPYSRYAASQLDNMDNEHLQGVFTHQIVFNADTTLTTALYYNETARNWYKLDEVGNVKIGSLLKSPASYIGQMLVAKGGNSSAACLASSDSTNCNTSDLKVKANNREYFSKGYQFIFKTLFETGSVSHEIEIGFRDHEDEMDRYEFADYYYIQGGTPKIYKSGTPGSDSNRLEQAEATSAYISDLIAFSNFSILLAARIEDIDSQRVDYGKEDPNRVGAPKINSVSYDEIMPSVGVTYQVNEALQLLAGVYRGFSPTSVKSDNFEESTNSEFGIRYIGNGFSFSAIAFMSDYENLTGICTASSGGDCDIGDSFSAGEAEVSGLELSFAWLPSLIDGIETPVTFAYTFQETEFQDSFKSGYGLWGEVENGDEFAYMPENLLNLTIGVHSDRWGVDATINFKDKMRTSGGSGYDEYSIEDRTVVDLSSYFSPDLDSGIQITLNIQNLFDGEYSVSWHPAGKRPGKPQTVLAGIRASF</sequence>
<evidence type="ECO:0000313" key="9">
    <source>
        <dbReference type="EMBL" id="SUZ59638.1"/>
    </source>
</evidence>
<feature type="domain" description="TonB-dependent receptor-like beta-barrel" evidence="7">
    <location>
        <begin position="249"/>
        <end position="709"/>
    </location>
</feature>
<evidence type="ECO:0000259" key="8">
    <source>
        <dbReference type="Pfam" id="PF07715"/>
    </source>
</evidence>
<evidence type="ECO:0000256" key="5">
    <source>
        <dbReference type="ARBA" id="ARBA00023136"/>
    </source>
</evidence>
<accession>A0A381P0E6</accession>
<dbReference type="PANTHER" id="PTHR30442:SF0">
    <property type="entry name" value="FE(3+) DICITRATE TRANSPORT PROTEIN FECA"/>
    <property type="match status" value="1"/>
</dbReference>
<keyword evidence="2" id="KW-0813">Transport</keyword>
<evidence type="ECO:0008006" key="10">
    <source>
        <dbReference type="Google" id="ProtNLM"/>
    </source>
</evidence>
<dbReference type="SUPFAM" id="SSF56935">
    <property type="entry name" value="Porins"/>
    <property type="match status" value="1"/>
</dbReference>
<reference evidence="9" key="1">
    <citation type="submission" date="2018-05" db="EMBL/GenBank/DDBJ databases">
        <authorList>
            <person name="Lanie J.A."/>
            <person name="Ng W.-L."/>
            <person name="Kazmierczak K.M."/>
            <person name="Andrzejewski T.M."/>
            <person name="Davidsen T.M."/>
            <person name="Wayne K.J."/>
            <person name="Tettelin H."/>
            <person name="Glass J.I."/>
            <person name="Rusch D."/>
            <person name="Podicherti R."/>
            <person name="Tsui H.-C.T."/>
            <person name="Winkler M.E."/>
        </authorList>
    </citation>
    <scope>NUCLEOTIDE SEQUENCE</scope>
</reference>
<keyword evidence="6" id="KW-0998">Cell outer membrane</keyword>
<evidence type="ECO:0000256" key="1">
    <source>
        <dbReference type="ARBA" id="ARBA00004571"/>
    </source>
</evidence>
<dbReference type="GO" id="GO:0009279">
    <property type="term" value="C:cell outer membrane"/>
    <property type="evidence" value="ECO:0007669"/>
    <property type="project" value="UniProtKB-SubCell"/>
</dbReference>
<evidence type="ECO:0000256" key="4">
    <source>
        <dbReference type="ARBA" id="ARBA00023077"/>
    </source>
</evidence>
<proteinExistence type="predicted"/>
<dbReference type="Gene3D" id="2.170.130.10">
    <property type="entry name" value="TonB-dependent receptor, plug domain"/>
    <property type="match status" value="1"/>
</dbReference>
<dbReference type="EMBL" id="UINC01000689">
    <property type="protein sequence ID" value="SUZ59638.1"/>
    <property type="molecule type" value="Genomic_DNA"/>
</dbReference>
<dbReference type="PROSITE" id="PS52016">
    <property type="entry name" value="TONB_DEPENDENT_REC_3"/>
    <property type="match status" value="1"/>
</dbReference>
<dbReference type="AlphaFoldDB" id="A0A381P0E6"/>
<keyword evidence="5" id="KW-0472">Membrane</keyword>
<evidence type="ECO:0000256" key="3">
    <source>
        <dbReference type="ARBA" id="ARBA00022692"/>
    </source>
</evidence>
<dbReference type="Gene3D" id="2.40.170.20">
    <property type="entry name" value="TonB-dependent receptor, beta-barrel domain"/>
    <property type="match status" value="1"/>
</dbReference>
<protein>
    <recommendedName>
        <fullName evidence="10">TonB-dependent receptor plug domain-containing protein</fullName>
    </recommendedName>
</protein>
<dbReference type="InterPro" id="IPR037066">
    <property type="entry name" value="Plug_dom_sf"/>
</dbReference>
<dbReference type="InterPro" id="IPR000531">
    <property type="entry name" value="Beta-barrel_TonB"/>
</dbReference>
<dbReference type="GO" id="GO:0033214">
    <property type="term" value="P:siderophore-iron import into cell"/>
    <property type="evidence" value="ECO:0007669"/>
    <property type="project" value="TreeGrafter"/>
</dbReference>
<dbReference type="Pfam" id="PF07715">
    <property type="entry name" value="Plug"/>
    <property type="match status" value="1"/>
</dbReference>